<organism evidence="3 4">
    <name type="scientific">Gemmata obscuriglobus</name>
    <dbReference type="NCBI Taxonomy" id="114"/>
    <lineage>
        <taxon>Bacteria</taxon>
        <taxon>Pseudomonadati</taxon>
        <taxon>Planctomycetota</taxon>
        <taxon>Planctomycetia</taxon>
        <taxon>Gemmatales</taxon>
        <taxon>Gemmataceae</taxon>
        <taxon>Gemmata</taxon>
    </lineage>
</organism>
<sequence length="319" mass="34179">MAKKPAAPVPVAELVRLALLNVANATGDVKLGGKGGLFPTASGPNKEAADACMTAAVPLLTVLRTEGKAQIVGLTPAGFERIAGELAEDKVGPLAKAIAAAAPAAARIEFIQSVIGRTPFAAPELTPLLEEAVAAEKAEQEARIEAAKKRREAEEIALAALERAKALLEERRRNRLDALRREYELEGAKATELPEPAPRVEPRPEPKAAAPAPASAPEPKTDEERDFRRYTADRLAAAWRDAWTDGKTEGRDYLETAMWNIRGMQMIGEPGQQIAFNGRVHESEQPAAPGDPLTVLRPGWLLKTDDEDYVALKAAVGDL</sequence>
<evidence type="ECO:0000256" key="1">
    <source>
        <dbReference type="SAM" id="Coils"/>
    </source>
</evidence>
<evidence type="ECO:0000313" key="4">
    <source>
        <dbReference type="Proteomes" id="UP000245802"/>
    </source>
</evidence>
<dbReference type="KEGG" id="gog:C1280_19205"/>
<proteinExistence type="predicted"/>
<dbReference type="Proteomes" id="UP000245802">
    <property type="component" value="Chromosome"/>
</dbReference>
<name>A0A2Z3GYR3_9BACT</name>
<dbReference type="AlphaFoldDB" id="A0A2Z3GYR3"/>
<feature type="coiled-coil region" evidence="1">
    <location>
        <begin position="130"/>
        <end position="171"/>
    </location>
</feature>
<keyword evidence="4" id="KW-1185">Reference proteome</keyword>
<dbReference type="RefSeq" id="WP_010037745.1">
    <property type="nucleotide sequence ID" value="NZ_CP025958.1"/>
</dbReference>
<dbReference type="OrthoDB" id="9892872at2"/>
<feature type="compositionally biased region" description="Low complexity" evidence="2">
    <location>
        <begin position="207"/>
        <end position="218"/>
    </location>
</feature>
<feature type="region of interest" description="Disordered" evidence="2">
    <location>
        <begin position="187"/>
        <end position="226"/>
    </location>
</feature>
<keyword evidence="1" id="KW-0175">Coiled coil</keyword>
<gene>
    <name evidence="3" type="ORF">C1280_19205</name>
</gene>
<protein>
    <submittedName>
        <fullName evidence="3">Uncharacterized protein</fullName>
    </submittedName>
</protein>
<reference evidence="3 4" key="1">
    <citation type="submission" date="2018-01" db="EMBL/GenBank/DDBJ databases">
        <title>G. obscuriglobus.</title>
        <authorList>
            <person name="Franke J."/>
            <person name="Blomberg W."/>
            <person name="Selmecki A."/>
        </authorList>
    </citation>
    <scope>NUCLEOTIDE SEQUENCE [LARGE SCALE GENOMIC DNA]</scope>
    <source>
        <strain evidence="3 4">DSM 5831</strain>
    </source>
</reference>
<evidence type="ECO:0000313" key="3">
    <source>
        <dbReference type="EMBL" id="AWM38903.1"/>
    </source>
</evidence>
<accession>A0A2Z3GYR3</accession>
<dbReference type="EMBL" id="CP025958">
    <property type="protein sequence ID" value="AWM38903.1"/>
    <property type="molecule type" value="Genomic_DNA"/>
</dbReference>
<evidence type="ECO:0000256" key="2">
    <source>
        <dbReference type="SAM" id="MobiDB-lite"/>
    </source>
</evidence>